<gene>
    <name evidence="1" type="ORF">FSP39_008349</name>
</gene>
<proteinExistence type="predicted"/>
<name>A0AA89C382_PINIB</name>
<keyword evidence="2" id="KW-1185">Reference proteome</keyword>
<dbReference type="AlphaFoldDB" id="A0AA89C382"/>
<comment type="caution">
    <text evidence="1">The sequence shown here is derived from an EMBL/GenBank/DDBJ whole genome shotgun (WGS) entry which is preliminary data.</text>
</comment>
<accession>A0AA89C382</accession>
<reference evidence="1" key="1">
    <citation type="submission" date="2019-08" db="EMBL/GenBank/DDBJ databases">
        <title>The improved chromosome-level genome for the pearl oyster Pinctada fucata martensii using PacBio sequencing and Hi-C.</title>
        <authorList>
            <person name="Zheng Z."/>
        </authorList>
    </citation>
    <scope>NUCLEOTIDE SEQUENCE</scope>
    <source>
        <strain evidence="1">ZZ-2019</strain>
        <tissue evidence="1">Adductor muscle</tissue>
    </source>
</reference>
<evidence type="ECO:0000313" key="1">
    <source>
        <dbReference type="EMBL" id="KAK3107161.1"/>
    </source>
</evidence>
<organism evidence="1 2">
    <name type="scientific">Pinctada imbricata</name>
    <name type="common">Atlantic pearl-oyster</name>
    <name type="synonym">Pinctada martensii</name>
    <dbReference type="NCBI Taxonomy" id="66713"/>
    <lineage>
        <taxon>Eukaryota</taxon>
        <taxon>Metazoa</taxon>
        <taxon>Spiralia</taxon>
        <taxon>Lophotrochozoa</taxon>
        <taxon>Mollusca</taxon>
        <taxon>Bivalvia</taxon>
        <taxon>Autobranchia</taxon>
        <taxon>Pteriomorphia</taxon>
        <taxon>Pterioida</taxon>
        <taxon>Pterioidea</taxon>
        <taxon>Pteriidae</taxon>
        <taxon>Pinctada</taxon>
    </lineage>
</organism>
<dbReference type="EMBL" id="VSWD01000002">
    <property type="protein sequence ID" value="KAK3107161.1"/>
    <property type="molecule type" value="Genomic_DNA"/>
</dbReference>
<sequence length="211" mass="23540">MRVFSGDGPARQLESGQRREGNFSCLCGIAATDQSNIECALQSEVPIIEKRLGILQGQIIWSRFSLTNPSPCAGLLKDDIMRELESRGVSLLHKPKAELQQNLQDILRCIQCPPVILTTFNESAKSILNKYELPACEPLHDINVVCYIITELLSLDDNVQKEFKNLSGTTVGDKNQIKGSDARHYAVKLTQFCHNQLQLDGTLESKHFTVN</sequence>
<dbReference type="Proteomes" id="UP001186944">
    <property type="component" value="Unassembled WGS sequence"/>
</dbReference>
<protein>
    <submittedName>
        <fullName evidence="1">Uncharacterized protein</fullName>
    </submittedName>
</protein>
<evidence type="ECO:0000313" key="2">
    <source>
        <dbReference type="Proteomes" id="UP001186944"/>
    </source>
</evidence>